<dbReference type="Pfam" id="PF02238">
    <property type="entry name" value="COX7a"/>
    <property type="match status" value="1"/>
</dbReference>
<feature type="non-terminal residue" evidence="14">
    <location>
        <position position="103"/>
    </location>
</feature>
<proteinExistence type="inferred from homology"/>
<dbReference type="InterPro" id="IPR003177">
    <property type="entry name" value="Cytc_oxidase_su7a_met"/>
</dbReference>
<evidence type="ECO:0000256" key="6">
    <source>
        <dbReference type="ARBA" id="ARBA00022946"/>
    </source>
</evidence>
<dbReference type="GO" id="GO:0002082">
    <property type="term" value="P:regulation of oxidative phosphorylation"/>
    <property type="evidence" value="ECO:0007669"/>
    <property type="project" value="TreeGrafter"/>
</dbReference>
<evidence type="ECO:0000256" key="13">
    <source>
        <dbReference type="ARBA" id="ARBA00042325"/>
    </source>
</evidence>
<dbReference type="EMBL" id="NDHI03003436">
    <property type="protein sequence ID" value="PNJ51667.1"/>
    <property type="molecule type" value="Genomic_DNA"/>
</dbReference>
<dbReference type="AlphaFoldDB" id="A0A2J8V2C0"/>
<evidence type="ECO:0000256" key="10">
    <source>
        <dbReference type="ARBA" id="ARBA00023128"/>
    </source>
</evidence>
<evidence type="ECO:0000256" key="8">
    <source>
        <dbReference type="ARBA" id="ARBA00022990"/>
    </source>
</evidence>
<comment type="caution">
    <text evidence="14">The sequence shown here is derived from an EMBL/GenBank/DDBJ whole genome shotgun (WGS) entry which is preliminary data.</text>
</comment>
<dbReference type="GO" id="GO:0016491">
    <property type="term" value="F:oxidoreductase activity"/>
    <property type="evidence" value="ECO:0007669"/>
    <property type="project" value="UniProtKB-KW"/>
</dbReference>
<keyword evidence="7" id="KW-1133">Transmembrane helix</keyword>
<dbReference type="GO" id="GO:0005743">
    <property type="term" value="C:mitochondrial inner membrane"/>
    <property type="evidence" value="ECO:0007669"/>
    <property type="project" value="UniProtKB-SubCell"/>
</dbReference>
<comment type="subcellular location">
    <subcellularLocation>
        <location evidence="1">Mitochondrion inner membrane</location>
        <topology evidence="1">Single-pass membrane protein</topology>
    </subcellularLocation>
</comment>
<evidence type="ECO:0000256" key="12">
    <source>
        <dbReference type="ARBA" id="ARBA00040282"/>
    </source>
</evidence>
<evidence type="ECO:0000256" key="5">
    <source>
        <dbReference type="ARBA" id="ARBA00022792"/>
    </source>
</evidence>
<comment type="similarity">
    <text evidence="3">Belongs to the cytochrome c oxidase VIIa family.</text>
</comment>
<gene>
    <name evidence="14" type="ORF">CR201_G0022997</name>
</gene>
<keyword evidence="11" id="KW-0472">Membrane</keyword>
<reference evidence="14" key="1">
    <citation type="submission" date="2017-12" db="EMBL/GenBank/DDBJ databases">
        <title>High-resolution comparative analysis of great ape genomes.</title>
        <authorList>
            <person name="Pollen A."/>
            <person name="Hastie A."/>
            <person name="Hormozdiari F."/>
            <person name="Dougherty M."/>
            <person name="Liu R."/>
            <person name="Chaisson M."/>
            <person name="Hoppe E."/>
            <person name="Hill C."/>
            <person name="Pang A."/>
            <person name="Hillier L."/>
            <person name="Baker C."/>
            <person name="Armstrong J."/>
            <person name="Shendure J."/>
            <person name="Paten B."/>
            <person name="Wilson R."/>
            <person name="Chao H."/>
            <person name="Schneider V."/>
            <person name="Ventura M."/>
            <person name="Kronenberg Z."/>
            <person name="Murali S."/>
            <person name="Gordon D."/>
            <person name="Cantsilieris S."/>
            <person name="Munson K."/>
            <person name="Nelson B."/>
            <person name="Raja A."/>
            <person name="Underwood J."/>
            <person name="Diekhans M."/>
            <person name="Fiddes I."/>
            <person name="Haussler D."/>
            <person name="Eichler E."/>
        </authorList>
    </citation>
    <scope>NUCLEOTIDE SEQUENCE [LARGE SCALE GENOMIC DNA]</scope>
    <source>
        <strain evidence="14">Susie</strain>
    </source>
</reference>
<dbReference type="GO" id="GO:0006123">
    <property type="term" value="P:mitochondrial electron transport, cytochrome c to oxygen"/>
    <property type="evidence" value="ECO:0007669"/>
    <property type="project" value="InterPro"/>
</dbReference>
<evidence type="ECO:0000256" key="3">
    <source>
        <dbReference type="ARBA" id="ARBA00009331"/>
    </source>
</evidence>
<keyword evidence="9" id="KW-0560">Oxidoreductase</keyword>
<dbReference type="PANTHER" id="PTHR10510">
    <property type="entry name" value="CYTOCHROME C OXIDASE POLYPEPTIDE 7A"/>
    <property type="match status" value="1"/>
</dbReference>
<evidence type="ECO:0000256" key="9">
    <source>
        <dbReference type="ARBA" id="ARBA00023002"/>
    </source>
</evidence>
<dbReference type="GO" id="GO:0045277">
    <property type="term" value="C:respiratory chain complex IV"/>
    <property type="evidence" value="ECO:0007669"/>
    <property type="project" value="InterPro"/>
</dbReference>
<keyword evidence="8" id="KW-0007">Acetylation</keyword>
<dbReference type="Gene3D" id="4.10.91.10">
    <property type="entry name" value="Cytochrome c oxidase, subunit VIIa"/>
    <property type="match status" value="1"/>
</dbReference>
<evidence type="ECO:0000256" key="1">
    <source>
        <dbReference type="ARBA" id="ARBA00004434"/>
    </source>
</evidence>
<keyword evidence="5" id="KW-0999">Mitochondrion inner membrane</keyword>
<evidence type="ECO:0000256" key="2">
    <source>
        <dbReference type="ARBA" id="ARBA00004673"/>
    </source>
</evidence>
<evidence type="ECO:0000256" key="11">
    <source>
        <dbReference type="ARBA" id="ARBA00023136"/>
    </source>
</evidence>
<keyword evidence="6" id="KW-0809">Transit peptide</keyword>
<dbReference type="SUPFAM" id="SSF81419">
    <property type="entry name" value="Mitochondrial cytochrome c oxidase subunit VIIa"/>
    <property type="match status" value="1"/>
</dbReference>
<evidence type="ECO:0000256" key="4">
    <source>
        <dbReference type="ARBA" id="ARBA00022692"/>
    </source>
</evidence>
<comment type="pathway">
    <text evidence="2">Energy metabolism; oxidative phosphorylation.</text>
</comment>
<sequence>MLRNLLFHTCCPGWSAMVRSQLTATSASQVQAILLPQPPKYLGLQALRQIGQRTISTASRRHFKNKVPEKQKLFQEDDEIPLYLKGGIADALLYRATMILAVG</sequence>
<evidence type="ECO:0000313" key="14">
    <source>
        <dbReference type="EMBL" id="PNJ51667.1"/>
    </source>
</evidence>
<dbReference type="InterPro" id="IPR039297">
    <property type="entry name" value="COX7a"/>
</dbReference>
<dbReference type="InterPro" id="IPR036539">
    <property type="entry name" value="Cyt_c_oxidase_su7a_sf"/>
</dbReference>
<name>A0A2J8V2C0_PONAB</name>
<organism evidence="14">
    <name type="scientific">Pongo abelii</name>
    <name type="common">Sumatran orangutan</name>
    <name type="synonym">Pongo pygmaeus abelii</name>
    <dbReference type="NCBI Taxonomy" id="9601"/>
    <lineage>
        <taxon>Eukaryota</taxon>
        <taxon>Metazoa</taxon>
        <taxon>Chordata</taxon>
        <taxon>Craniata</taxon>
        <taxon>Vertebrata</taxon>
        <taxon>Euteleostomi</taxon>
        <taxon>Mammalia</taxon>
        <taxon>Eutheria</taxon>
        <taxon>Euarchontoglires</taxon>
        <taxon>Primates</taxon>
        <taxon>Haplorrhini</taxon>
        <taxon>Catarrhini</taxon>
        <taxon>Hominidae</taxon>
        <taxon>Pongo</taxon>
    </lineage>
</organism>
<keyword evidence="10" id="KW-0496">Mitochondrion</keyword>
<dbReference type="PANTHER" id="PTHR10510:SF15">
    <property type="entry name" value="CYTOCHROME C OXIDASE SUBUNIT 7A2, MITOCHONDRIAL"/>
    <property type="match status" value="1"/>
</dbReference>
<accession>A0A2J8V2C0</accession>
<protein>
    <recommendedName>
        <fullName evidence="12">Cytochrome c oxidase subunit 7A2, mitochondrial</fullName>
    </recommendedName>
    <alternativeName>
        <fullName evidence="13">Cytochrome c oxidase subunit VIIa-liver/heart</fullName>
    </alternativeName>
</protein>
<dbReference type="GO" id="GO:0097250">
    <property type="term" value="P:mitochondrial respirasome assembly"/>
    <property type="evidence" value="ECO:0007669"/>
    <property type="project" value="TreeGrafter"/>
</dbReference>
<keyword evidence="4" id="KW-0812">Transmembrane</keyword>
<evidence type="ECO:0000256" key="7">
    <source>
        <dbReference type="ARBA" id="ARBA00022989"/>
    </source>
</evidence>
<dbReference type="FunFam" id="4.10.91.10:FF:000001">
    <property type="entry name" value="Cytochrome c oxidase subunit 7A1, mitochondrial"/>
    <property type="match status" value="1"/>
</dbReference>